<keyword evidence="8 11" id="KW-0456">Lyase</keyword>
<dbReference type="Pfam" id="PF02666">
    <property type="entry name" value="PS_Dcarbxylase"/>
    <property type="match status" value="1"/>
</dbReference>
<keyword evidence="6" id="KW-0865">Zymogen</keyword>
<evidence type="ECO:0000256" key="4">
    <source>
        <dbReference type="ARBA" id="ARBA00023098"/>
    </source>
</evidence>
<dbReference type="InterPro" id="IPR033175">
    <property type="entry name" value="PSD-A"/>
</dbReference>
<dbReference type="Proteomes" id="UP000286862">
    <property type="component" value="Unassembled WGS sequence"/>
</dbReference>
<evidence type="ECO:0000256" key="2">
    <source>
        <dbReference type="ARBA" id="ARBA00022516"/>
    </source>
</evidence>
<evidence type="ECO:0000256" key="1">
    <source>
        <dbReference type="ARBA" id="ARBA00022475"/>
    </source>
</evidence>
<keyword evidence="2" id="KW-0444">Lipid biosynthesis</keyword>
<sequence>VGVKEMFDERFLQQEIVRISIFMNVFNVHVNRVPFAGTVERILFKPGKFYSADKHQAALHNEHCAMIVSTESQQRYAAVQIAGLIARRIVCWAEPGDRIAGGQRYGLIRFGSRVDLYLPKETEVIVRVGGKVRAGETVLGRM</sequence>
<evidence type="ECO:0000256" key="3">
    <source>
        <dbReference type="ARBA" id="ARBA00022793"/>
    </source>
</evidence>
<organism evidence="11 12">
    <name type="scientific">Candidatus Electrothrix marina</name>
    <dbReference type="NCBI Taxonomy" id="1859130"/>
    <lineage>
        <taxon>Bacteria</taxon>
        <taxon>Pseudomonadati</taxon>
        <taxon>Thermodesulfobacteriota</taxon>
        <taxon>Desulfobulbia</taxon>
        <taxon>Desulfobulbales</taxon>
        <taxon>Desulfobulbaceae</taxon>
        <taxon>Candidatus Electrothrix</taxon>
    </lineage>
</organism>
<protein>
    <submittedName>
        <fullName evidence="11">Phosphatidylserine decarboxylase-related protein</fullName>
        <ecNumber evidence="11">4.1.1.65</ecNumber>
    </submittedName>
</protein>
<evidence type="ECO:0000313" key="11">
    <source>
        <dbReference type="EMBL" id="RWX43007.1"/>
    </source>
</evidence>
<gene>
    <name evidence="11" type="ORF">VT99_14143</name>
</gene>
<evidence type="ECO:0000256" key="5">
    <source>
        <dbReference type="ARBA" id="ARBA00023136"/>
    </source>
</evidence>
<dbReference type="InterPro" id="IPR003817">
    <property type="entry name" value="PS_Dcarbxylase"/>
</dbReference>
<keyword evidence="5" id="KW-0472">Membrane</keyword>
<evidence type="ECO:0000313" key="12">
    <source>
        <dbReference type="Proteomes" id="UP000286862"/>
    </source>
</evidence>
<dbReference type="PANTHER" id="PTHR35809">
    <property type="entry name" value="ARCHAETIDYLSERINE DECARBOXYLASE PROENZYME-RELATED"/>
    <property type="match status" value="1"/>
</dbReference>
<evidence type="ECO:0000256" key="9">
    <source>
        <dbReference type="ARBA" id="ARBA00023264"/>
    </source>
</evidence>
<dbReference type="EC" id="4.1.1.65" evidence="11"/>
<comment type="caution">
    <text evidence="11">The sequence shown here is derived from an EMBL/GenBank/DDBJ whole genome shotgun (WGS) entry which is preliminary data.</text>
</comment>
<dbReference type="AlphaFoldDB" id="A0A3S3QNH6"/>
<accession>A0A3S3QNH6</accession>
<dbReference type="GO" id="GO:0008654">
    <property type="term" value="P:phospholipid biosynthetic process"/>
    <property type="evidence" value="ECO:0007669"/>
    <property type="project" value="UniProtKB-KW"/>
</dbReference>
<reference evidence="11 12" key="1">
    <citation type="submission" date="2017-01" db="EMBL/GenBank/DDBJ databases">
        <title>The cable genome- insights into the physiology and evolution of filamentous bacteria capable of sulfide oxidation via long distance electron transfer.</title>
        <authorList>
            <person name="Schreiber L."/>
            <person name="Bjerg J.T."/>
            <person name="Boggild A."/>
            <person name="Van De Vossenberg J."/>
            <person name="Meysman F."/>
            <person name="Nielsen L.P."/>
            <person name="Schramm A."/>
            <person name="Kjeldsen K.U."/>
        </authorList>
    </citation>
    <scope>NUCLEOTIDE SEQUENCE [LARGE SCALE GENOMIC DNA]</scope>
    <source>
        <strain evidence="11">A2</strain>
    </source>
</reference>
<evidence type="ECO:0000256" key="6">
    <source>
        <dbReference type="ARBA" id="ARBA00023145"/>
    </source>
</evidence>
<keyword evidence="4" id="KW-0443">Lipid metabolism</keyword>
<name>A0A3S3QNH6_9BACT</name>
<keyword evidence="9" id="KW-1208">Phospholipid metabolism</keyword>
<dbReference type="PANTHER" id="PTHR35809:SF1">
    <property type="entry name" value="ARCHAETIDYLSERINE DECARBOXYLASE PROENZYME-RELATED"/>
    <property type="match status" value="1"/>
</dbReference>
<dbReference type="GO" id="GO:0004609">
    <property type="term" value="F:phosphatidylserine decarboxylase activity"/>
    <property type="evidence" value="ECO:0007669"/>
    <property type="project" value="UniProtKB-EC"/>
</dbReference>
<keyword evidence="10" id="KW-0670">Pyruvate</keyword>
<keyword evidence="3" id="KW-0210">Decarboxylase</keyword>
<dbReference type="EMBL" id="MTKQ01000414">
    <property type="protein sequence ID" value="RWX43007.1"/>
    <property type="molecule type" value="Genomic_DNA"/>
</dbReference>
<evidence type="ECO:0000256" key="10">
    <source>
        <dbReference type="ARBA" id="ARBA00023317"/>
    </source>
</evidence>
<feature type="non-terminal residue" evidence="11">
    <location>
        <position position="1"/>
    </location>
</feature>
<keyword evidence="1" id="KW-1003">Cell membrane</keyword>
<evidence type="ECO:0000256" key="8">
    <source>
        <dbReference type="ARBA" id="ARBA00023239"/>
    </source>
</evidence>
<evidence type="ECO:0000256" key="7">
    <source>
        <dbReference type="ARBA" id="ARBA00023209"/>
    </source>
</evidence>
<proteinExistence type="predicted"/>
<keyword evidence="7" id="KW-0594">Phospholipid biosynthesis</keyword>